<dbReference type="VEuPathDB" id="ToxoDB:CSUI_001458"/>
<proteinExistence type="predicted"/>
<organism evidence="2 3">
    <name type="scientific">Cystoisospora suis</name>
    <dbReference type="NCBI Taxonomy" id="483139"/>
    <lineage>
        <taxon>Eukaryota</taxon>
        <taxon>Sar</taxon>
        <taxon>Alveolata</taxon>
        <taxon>Apicomplexa</taxon>
        <taxon>Conoidasida</taxon>
        <taxon>Coccidia</taxon>
        <taxon>Eucoccidiorida</taxon>
        <taxon>Eimeriorina</taxon>
        <taxon>Sarcocystidae</taxon>
        <taxon>Cystoisospora</taxon>
    </lineage>
</organism>
<feature type="signal peptide" evidence="1">
    <location>
        <begin position="1"/>
        <end position="18"/>
    </location>
</feature>
<name>A0A2C6LBN1_9APIC</name>
<gene>
    <name evidence="2" type="ORF">CSUI_001458</name>
</gene>
<dbReference type="RefSeq" id="XP_067926360.1">
    <property type="nucleotide sequence ID" value="XM_068061664.1"/>
</dbReference>
<dbReference type="GeneID" id="94424875"/>
<feature type="chain" id="PRO_5012496841" evidence="1">
    <location>
        <begin position="19"/>
        <end position="263"/>
    </location>
</feature>
<sequence>MRWMALGFSGLVLGVTSGSVAPGLSFDKTDPERSAMGPSSTPAAVAFTEELTDVASSTQHSLPTYSLQTLLDTFCQMQFKKLCEKLDEDFCDLQAIARNGPGRSDQPKKQWRCYSTNSITPNSGANVLCADPCGAAVPCPGTVDRANTVHFSADHLIVRVIQRLAEHTCSHVQMKLDKYCSQFGPRVVARFLPTPTDVVDRWRCVSSDLLNFKETGWCGGRCGKIQACSGGFPDGPAMFALKATYFTRNAELKSILDQEASKC</sequence>
<evidence type="ECO:0000313" key="2">
    <source>
        <dbReference type="EMBL" id="PHJ24688.1"/>
    </source>
</evidence>
<keyword evidence="3" id="KW-1185">Reference proteome</keyword>
<dbReference type="InterPro" id="IPR019562">
    <property type="entry name" value="Micronemal-adhesive-rpt_sia-bd"/>
</dbReference>
<keyword evidence="1" id="KW-0732">Signal</keyword>
<protein>
    <submittedName>
        <fullName evidence="2">Microneme protein 13</fullName>
    </submittedName>
</protein>
<dbReference type="Pfam" id="PF10564">
    <property type="entry name" value="MAR_sialic_bdg"/>
    <property type="match status" value="1"/>
</dbReference>
<reference evidence="2 3" key="1">
    <citation type="journal article" date="2017" name="Int. J. Parasitol.">
        <title>The genome of the protozoan parasite Cystoisospora suis and a reverse vaccinology approach to identify vaccine candidates.</title>
        <authorList>
            <person name="Palmieri N."/>
            <person name="Shrestha A."/>
            <person name="Ruttkowski B."/>
            <person name="Beck T."/>
            <person name="Vogl C."/>
            <person name="Tomley F."/>
            <person name="Blake D.P."/>
            <person name="Joachim A."/>
        </authorList>
    </citation>
    <scope>NUCLEOTIDE SEQUENCE [LARGE SCALE GENOMIC DNA]</scope>
    <source>
        <strain evidence="2 3">Wien I</strain>
    </source>
</reference>
<dbReference type="Proteomes" id="UP000221165">
    <property type="component" value="Unassembled WGS sequence"/>
</dbReference>
<dbReference type="EMBL" id="MIGC01000578">
    <property type="protein sequence ID" value="PHJ24688.1"/>
    <property type="molecule type" value="Genomic_DNA"/>
</dbReference>
<dbReference type="Gene3D" id="3.90.640.70">
    <property type="match status" value="2"/>
</dbReference>
<dbReference type="AlphaFoldDB" id="A0A2C6LBN1"/>
<comment type="caution">
    <text evidence="2">The sequence shown here is derived from an EMBL/GenBank/DDBJ whole genome shotgun (WGS) entry which is preliminary data.</text>
</comment>
<evidence type="ECO:0000313" key="3">
    <source>
        <dbReference type="Proteomes" id="UP000221165"/>
    </source>
</evidence>
<accession>A0A2C6LBN1</accession>
<evidence type="ECO:0000256" key="1">
    <source>
        <dbReference type="SAM" id="SignalP"/>
    </source>
</evidence>